<evidence type="ECO:0000256" key="1">
    <source>
        <dbReference type="SAM" id="SignalP"/>
    </source>
</evidence>
<protein>
    <recommendedName>
        <fullName evidence="4">Lipoprotein</fullName>
    </recommendedName>
</protein>
<organism evidence="2 3">
    <name type="scientific">Neisseria lactamica ATCC 23970</name>
    <dbReference type="NCBI Taxonomy" id="546265"/>
    <lineage>
        <taxon>Bacteria</taxon>
        <taxon>Pseudomonadati</taxon>
        <taxon>Pseudomonadota</taxon>
        <taxon>Betaproteobacteria</taxon>
        <taxon>Neisseriales</taxon>
        <taxon>Neisseriaceae</taxon>
        <taxon>Neisseria</taxon>
    </lineage>
</organism>
<dbReference type="RefSeq" id="WP_003711095.1">
    <property type="nucleotide sequence ID" value="NZ_KN046803.1"/>
</dbReference>
<proteinExistence type="predicted"/>
<dbReference type="EMBL" id="ACEQ02000036">
    <property type="protein sequence ID" value="EEZ74596.1"/>
    <property type="molecule type" value="Genomic_DNA"/>
</dbReference>
<dbReference type="Proteomes" id="UP000003843">
    <property type="component" value="Unassembled WGS sequence"/>
</dbReference>
<keyword evidence="1" id="KW-0732">Signal</keyword>
<accession>D0WCT6</accession>
<evidence type="ECO:0000313" key="2">
    <source>
        <dbReference type="EMBL" id="EEZ74596.1"/>
    </source>
</evidence>
<reference evidence="2 3" key="1">
    <citation type="submission" date="2009-10" db="EMBL/GenBank/DDBJ databases">
        <authorList>
            <person name="Weinstock G."/>
            <person name="Sodergren E."/>
            <person name="Clifton S."/>
            <person name="Fulton L."/>
            <person name="Fulton B."/>
            <person name="Courtney L."/>
            <person name="Fronick C."/>
            <person name="Harrison M."/>
            <person name="Strong C."/>
            <person name="Farmer C."/>
            <person name="Delahaunty K."/>
            <person name="Markovic C."/>
            <person name="Hall O."/>
            <person name="Minx P."/>
            <person name="Tomlinson C."/>
            <person name="Mitreva M."/>
            <person name="Nelson J."/>
            <person name="Hou S."/>
            <person name="Wollam A."/>
            <person name="Pepin K.H."/>
            <person name="Johnson M."/>
            <person name="Bhonagiri V."/>
            <person name="Nash W.E."/>
            <person name="Warren W."/>
            <person name="Chinwalla A."/>
            <person name="Mardis E.R."/>
            <person name="Wilson R.K."/>
        </authorList>
    </citation>
    <scope>NUCLEOTIDE SEQUENCE [LARGE SCALE GENOMIC DNA]</scope>
    <source>
        <strain evidence="2 3">ATCC 23970</strain>
    </source>
</reference>
<dbReference type="PROSITE" id="PS51257">
    <property type="entry name" value="PROKAR_LIPOPROTEIN"/>
    <property type="match status" value="1"/>
</dbReference>
<dbReference type="AlphaFoldDB" id="D0WCT6"/>
<comment type="caution">
    <text evidence="2">The sequence shown here is derived from an EMBL/GenBank/DDBJ whole genome shotgun (WGS) entry which is preliminary data.</text>
</comment>
<evidence type="ECO:0000313" key="3">
    <source>
        <dbReference type="Proteomes" id="UP000003843"/>
    </source>
</evidence>
<sequence length="215" mass="23727">MKKLVCIAMLTVSLVACSKKDANNSNFQEAIQKGFDEGRANHSAGMCLSINTNGSMRLGIIFDEDSQKISIGDGSSDVVTQERIDTLTDAGLIDPESNDGHTFKVSEMGKPFLRNVLDNRYPAFCTGRYTIKVESFSEPVNDGKRTYSEVAYTATLGDQAPWSNNQKVQKAMSSMVMEPHYAIVYLTDNGWVMEDNSDTAGMKTSILPEPSLYMY</sequence>
<name>D0WCT6_NEILA</name>
<feature type="chain" id="PRO_5003018569" description="Lipoprotein" evidence="1">
    <location>
        <begin position="19"/>
        <end position="215"/>
    </location>
</feature>
<feature type="signal peptide" evidence="1">
    <location>
        <begin position="1"/>
        <end position="18"/>
    </location>
</feature>
<dbReference type="PATRIC" id="fig|546265.8.peg.2390"/>
<evidence type="ECO:0008006" key="4">
    <source>
        <dbReference type="Google" id="ProtNLM"/>
    </source>
</evidence>
<gene>
    <name evidence="2" type="ORF">NEILACOT_05370</name>
</gene>